<feature type="region of interest" description="Disordered" evidence="3">
    <location>
        <begin position="1"/>
        <end position="209"/>
    </location>
</feature>
<organism evidence="6 7">
    <name type="scientific">Clytia hemisphaerica</name>
    <dbReference type="NCBI Taxonomy" id="252671"/>
    <lineage>
        <taxon>Eukaryota</taxon>
        <taxon>Metazoa</taxon>
        <taxon>Cnidaria</taxon>
        <taxon>Hydrozoa</taxon>
        <taxon>Hydroidolina</taxon>
        <taxon>Leptothecata</taxon>
        <taxon>Obeliida</taxon>
        <taxon>Clytiidae</taxon>
        <taxon>Clytia</taxon>
    </lineage>
</organism>
<dbReference type="InterPro" id="IPR001452">
    <property type="entry name" value="SH3_domain"/>
</dbReference>
<dbReference type="OrthoDB" id="27593at2759"/>
<evidence type="ECO:0000256" key="2">
    <source>
        <dbReference type="PROSITE-ProRule" id="PRU00192"/>
    </source>
</evidence>
<feature type="compositionally biased region" description="Polar residues" evidence="3">
    <location>
        <begin position="17"/>
        <end position="35"/>
    </location>
</feature>
<dbReference type="CDD" id="cd01221">
    <property type="entry name" value="PH_ephexin"/>
    <property type="match status" value="1"/>
</dbReference>
<dbReference type="GO" id="GO:0005085">
    <property type="term" value="F:guanyl-nucleotide exchange factor activity"/>
    <property type="evidence" value="ECO:0007669"/>
    <property type="project" value="InterPro"/>
</dbReference>
<reference evidence="6" key="1">
    <citation type="submission" date="2021-01" db="UniProtKB">
        <authorList>
            <consortium name="EnsemblMetazoa"/>
        </authorList>
    </citation>
    <scope>IDENTIFICATION</scope>
</reference>
<dbReference type="InterPro" id="IPR036028">
    <property type="entry name" value="SH3-like_dom_sf"/>
</dbReference>
<feature type="compositionally biased region" description="Polar residues" evidence="3">
    <location>
        <begin position="368"/>
        <end position="379"/>
    </location>
</feature>
<keyword evidence="7" id="KW-1185">Reference proteome</keyword>
<dbReference type="PROSITE" id="PS50010">
    <property type="entry name" value="DH_2"/>
    <property type="match status" value="1"/>
</dbReference>
<evidence type="ECO:0000256" key="3">
    <source>
        <dbReference type="SAM" id="MobiDB-lite"/>
    </source>
</evidence>
<dbReference type="GeneID" id="136819709"/>
<feature type="compositionally biased region" description="Acidic residues" evidence="3">
    <location>
        <begin position="591"/>
        <end position="602"/>
    </location>
</feature>
<evidence type="ECO:0000259" key="5">
    <source>
        <dbReference type="PROSITE" id="PS50010"/>
    </source>
</evidence>
<dbReference type="RefSeq" id="XP_066932050.1">
    <property type="nucleotide sequence ID" value="XM_067075949.1"/>
</dbReference>
<dbReference type="SMART" id="SM00326">
    <property type="entry name" value="SH3"/>
    <property type="match status" value="1"/>
</dbReference>
<dbReference type="InterPro" id="IPR000219">
    <property type="entry name" value="DH_dom"/>
</dbReference>
<feature type="compositionally biased region" description="Basic residues" evidence="3">
    <location>
        <begin position="464"/>
        <end position="479"/>
    </location>
</feature>
<feature type="compositionally biased region" description="Polar residues" evidence="3">
    <location>
        <begin position="141"/>
        <end position="169"/>
    </location>
</feature>
<feature type="compositionally biased region" description="Acidic residues" evidence="3">
    <location>
        <begin position="384"/>
        <end position="395"/>
    </location>
</feature>
<dbReference type="SMART" id="SM00233">
    <property type="entry name" value="PH"/>
    <property type="match status" value="1"/>
</dbReference>
<feature type="compositionally biased region" description="Acidic residues" evidence="3">
    <location>
        <begin position="657"/>
        <end position="667"/>
    </location>
</feature>
<dbReference type="SUPFAM" id="SSF50729">
    <property type="entry name" value="PH domain-like"/>
    <property type="match status" value="1"/>
</dbReference>
<feature type="compositionally biased region" description="Gly residues" evidence="3">
    <location>
        <begin position="1"/>
        <end position="10"/>
    </location>
</feature>
<evidence type="ECO:0000256" key="1">
    <source>
        <dbReference type="ARBA" id="ARBA00022443"/>
    </source>
</evidence>
<dbReference type="PANTHER" id="PTHR12845">
    <property type="entry name" value="GUANINE NUCLEOTIDE EXCHANGE FACTOR"/>
    <property type="match status" value="1"/>
</dbReference>
<accession>A0A7M5TVL8</accession>
<dbReference type="SUPFAM" id="SSF50044">
    <property type="entry name" value="SH3-domain"/>
    <property type="match status" value="1"/>
</dbReference>
<feature type="domain" description="SH3" evidence="4">
    <location>
        <begin position="1194"/>
        <end position="1255"/>
    </location>
</feature>
<dbReference type="InterPro" id="IPR011993">
    <property type="entry name" value="PH-like_dom_sf"/>
</dbReference>
<sequence>MADQDQGGGVSIASRIKQFSSPSNTSQLDSNSNNITHKKPNPAPRKRPQTTEVSYNVSINNNNENKSMIDRKSVNRSTSSPITQRKPLVPTKPGAPKPTSPKPRPIATNNSNSNDKTNKTRRTSGEKPVIPIKPSHISPPGSANSPNRPSNTLSSTNLDNTKLATNNTPTREKSWKQVVGPPKAALPTGPSQETENTAEARSPSPVPLKPLRGVAKVITYEDNTIDPSNNKIVSTNSSNRSQCRRETLDGQMILGGAVLTSVSRNVKLDSSYINTSHKSARSSRSAPITPYVEKPDRPPPPPPYQNKKRLKSANDADEESYDYPYEPSLNLQRKFQPPSSSVNQNNTYEQADPAAMRDFVSAMETKKQQQNGQVSYDSQHSSDDNYDLPPDDLYQDPETANFNQAPPPIPRHLSTTQNKDSDSDSDIYDEPPDELYQDPESVNFHKAPIPKPPKNNNNNDNKKNNKKKGLFNFNKKTKPTKQPSIDDMDDGAYQDPDEASFHTQPPSTSAAQQKPSYSTCQSTDDDMDDLYQDPEEIDFNTAALLNSKNTKPQLQRCDSNYDSPLEDYDEPPLDARCPVAPSHRNQNAADSSDDDDVYDFPDSEPPQIPNHKKSSEIPPVIPHHKKSSGIPPAIPIHKKSTSQEPDHSENNLHSSSSDEDDSLDYNDPETFFAKPPALTNLKNGGRLASLRRGSNALQPLEYMPASEFTSSMDDADDDLYCDPETSLTVKPPSFYGRNSDGEEIYSDEPLYQVYNKEVINAAHRESKKKDDEVAINHLKQLTEDLMHKGSTMRILWSELPSVRNSGFLDNISPDDRKRQEAMFEVITSEASYLKSLDILISHFMLNRDLLPNPNHPSHEGDELPQLLDRQQYHFLFSGLSAIKGVSERFLKDLRKRQQSSILMDSISDILLDYASNHLTCYVKYCSNQVFQDRTFQHLLDTSPAFVNKLSELEKDPITQGLSLQSFLTLPMQRITRLPLLVDAICRRCTPASEEFEKTDTALKALNAVVKESNEGARQMVRTEEMYFIQKNLIWKTKPIPLISTSRWLVKKGDLMCLHEEGRFSQFKNQLRQIFKGKFKPIYIFLFTDIVLVTKMKGEDKYKVIDVCQRSSLRCEIMKNIPDPEPPKMGTLATMNVNPLKYAFTLILLENANGKTVDYHFFLSTETDKTRWMEALSPPKSNTPTVEGESIYEEWDCPQVQAIHQYVAQQPDELTLMEGDVISVLRKLPDGWAEGMLLRDDTRGWFPINHTDEIDSRHMRAKNLMQRYRLITASKNVINEILGK</sequence>
<dbReference type="PROSITE" id="PS50002">
    <property type="entry name" value="SH3"/>
    <property type="match status" value="1"/>
</dbReference>
<feature type="compositionally biased region" description="Acidic residues" evidence="3">
    <location>
        <begin position="523"/>
        <end position="538"/>
    </location>
</feature>
<evidence type="ECO:0000313" key="7">
    <source>
        <dbReference type="Proteomes" id="UP000594262"/>
    </source>
</evidence>
<dbReference type="SUPFAM" id="SSF48065">
    <property type="entry name" value="DBL homology domain (DH-domain)"/>
    <property type="match status" value="1"/>
</dbReference>
<dbReference type="CDD" id="cd11793">
    <property type="entry name" value="SH3_ephexin1_like"/>
    <property type="match status" value="1"/>
</dbReference>
<dbReference type="Gene3D" id="2.30.30.40">
    <property type="entry name" value="SH3 Domains"/>
    <property type="match status" value="1"/>
</dbReference>
<dbReference type="InterPro" id="IPR047271">
    <property type="entry name" value="Ephexin-like"/>
</dbReference>
<dbReference type="Pfam" id="PF00018">
    <property type="entry name" value="SH3_1"/>
    <property type="match status" value="1"/>
</dbReference>
<dbReference type="EnsemblMetazoa" id="CLYHEMT002494.2">
    <property type="protein sequence ID" value="CLYHEMP002494.2"/>
    <property type="gene ID" value="CLYHEMG002494"/>
</dbReference>
<dbReference type="InterPro" id="IPR035899">
    <property type="entry name" value="DBL_dom_sf"/>
</dbReference>
<dbReference type="CDD" id="cd00160">
    <property type="entry name" value="RhoGEF"/>
    <property type="match status" value="1"/>
</dbReference>
<keyword evidence="1 2" id="KW-0728">SH3 domain</keyword>
<name>A0A7M5TVL8_9CNID</name>
<dbReference type="Pfam" id="PF00621">
    <property type="entry name" value="RhoGEF"/>
    <property type="match status" value="1"/>
</dbReference>
<feature type="compositionally biased region" description="Low complexity" evidence="3">
    <location>
        <begin position="52"/>
        <end position="65"/>
    </location>
</feature>
<evidence type="ECO:0000313" key="6">
    <source>
        <dbReference type="EnsemblMetazoa" id="CLYHEMP002494.2"/>
    </source>
</evidence>
<feature type="compositionally biased region" description="Pro residues" evidence="3">
    <location>
        <begin position="93"/>
        <end position="104"/>
    </location>
</feature>
<feature type="compositionally biased region" description="Basic residues" evidence="3">
    <location>
        <begin position="36"/>
        <end position="48"/>
    </location>
</feature>
<dbReference type="InterPro" id="IPR001849">
    <property type="entry name" value="PH_domain"/>
</dbReference>
<dbReference type="InterPro" id="IPR047270">
    <property type="entry name" value="PH_ephexin"/>
</dbReference>
<evidence type="ECO:0000259" key="4">
    <source>
        <dbReference type="PROSITE" id="PS50002"/>
    </source>
</evidence>
<feature type="compositionally biased region" description="Acidic residues" evidence="3">
    <location>
        <begin position="423"/>
        <end position="437"/>
    </location>
</feature>
<feature type="compositionally biased region" description="Polar residues" evidence="3">
    <location>
        <begin position="274"/>
        <end position="286"/>
    </location>
</feature>
<feature type="region of interest" description="Disordered" evidence="3">
    <location>
        <begin position="274"/>
        <end position="324"/>
    </location>
</feature>
<protein>
    <submittedName>
        <fullName evidence="6">Uncharacterized protein</fullName>
    </submittedName>
</protein>
<feature type="compositionally biased region" description="Polar residues" evidence="3">
    <location>
        <begin position="501"/>
        <end position="522"/>
    </location>
</feature>
<feature type="domain" description="DH" evidence="5">
    <location>
        <begin position="817"/>
        <end position="1015"/>
    </location>
</feature>
<feature type="compositionally biased region" description="Polar residues" evidence="3">
    <location>
        <begin position="543"/>
        <end position="562"/>
    </location>
</feature>
<feature type="region of interest" description="Disordered" evidence="3">
    <location>
        <begin position="364"/>
        <end position="668"/>
    </location>
</feature>
<dbReference type="SMART" id="SM00325">
    <property type="entry name" value="RhoGEF"/>
    <property type="match status" value="1"/>
</dbReference>
<proteinExistence type="predicted"/>
<dbReference type="Gene3D" id="1.20.900.10">
    <property type="entry name" value="Dbl homology (DH) domain"/>
    <property type="match status" value="1"/>
</dbReference>
<feature type="compositionally biased region" description="Acidic residues" evidence="3">
    <location>
        <begin position="486"/>
        <end position="498"/>
    </location>
</feature>
<dbReference type="PANTHER" id="PTHR12845:SF5">
    <property type="entry name" value="EPHEXIN, ISOFORM D"/>
    <property type="match status" value="1"/>
</dbReference>
<dbReference type="Proteomes" id="UP000594262">
    <property type="component" value="Unplaced"/>
</dbReference>
<feature type="compositionally biased region" description="Polar residues" evidence="3">
    <location>
        <begin position="189"/>
        <end position="199"/>
    </location>
</feature>
<dbReference type="Gene3D" id="2.30.29.30">
    <property type="entry name" value="Pleckstrin-homology domain (PH domain)/Phosphotyrosine-binding domain (PTB)"/>
    <property type="match status" value="1"/>
</dbReference>